<dbReference type="KEGG" id="loa:LOAG_01902"/>
<name>A0A1S0U7N7_LOALO</name>
<sequence length="60" mass="7069">MDLFSLCADDIHQGTQGHNVPRIRTLPIRSVHLPVEWFMQTSTLKVRERQFHCLDCQFLC</sequence>
<dbReference type="AlphaFoldDB" id="A0A1S0U7N7"/>
<gene>
    <name evidence="1" type="ORF">LOAG_01902</name>
</gene>
<dbReference type="EMBL" id="JH712099">
    <property type="protein sequence ID" value="EFO26580.1"/>
    <property type="molecule type" value="Genomic_DNA"/>
</dbReference>
<reference evidence="1" key="1">
    <citation type="submission" date="2012-04" db="EMBL/GenBank/DDBJ databases">
        <title>The Genome Sequence of Loa loa.</title>
        <authorList>
            <consortium name="The Broad Institute Genome Sequencing Platform"/>
            <consortium name="Broad Institute Genome Sequencing Center for Infectious Disease"/>
            <person name="Nutman T.B."/>
            <person name="Fink D.L."/>
            <person name="Russ C."/>
            <person name="Young S."/>
            <person name="Zeng Q."/>
            <person name="Gargeya S."/>
            <person name="Alvarado L."/>
            <person name="Berlin A."/>
            <person name="Chapman S.B."/>
            <person name="Chen Z."/>
            <person name="Freedman E."/>
            <person name="Gellesch M."/>
            <person name="Goldberg J."/>
            <person name="Griggs A."/>
            <person name="Gujja S."/>
            <person name="Heilman E.R."/>
            <person name="Heiman D."/>
            <person name="Howarth C."/>
            <person name="Mehta T."/>
            <person name="Neiman D."/>
            <person name="Pearson M."/>
            <person name="Roberts A."/>
            <person name="Saif S."/>
            <person name="Shea T."/>
            <person name="Shenoy N."/>
            <person name="Sisk P."/>
            <person name="Stolte C."/>
            <person name="Sykes S."/>
            <person name="White J."/>
            <person name="Yandava C."/>
            <person name="Haas B."/>
            <person name="Henn M.R."/>
            <person name="Nusbaum C."/>
            <person name="Birren B."/>
        </authorList>
    </citation>
    <scope>NUCLEOTIDE SEQUENCE [LARGE SCALE GENOMIC DNA]</scope>
</reference>
<proteinExistence type="predicted"/>
<accession>A0A1S0U7N7</accession>
<dbReference type="CTD" id="9939278"/>
<dbReference type="InParanoid" id="A0A1S0U7N7"/>
<dbReference type="RefSeq" id="XP_003137488.1">
    <property type="nucleotide sequence ID" value="XM_003137440.2"/>
</dbReference>
<dbReference type="GeneID" id="9939278"/>
<protein>
    <submittedName>
        <fullName evidence="1">Uncharacterized protein</fullName>
    </submittedName>
</protein>
<organism evidence="1">
    <name type="scientific">Loa loa</name>
    <name type="common">Eye worm</name>
    <name type="synonym">Filaria loa</name>
    <dbReference type="NCBI Taxonomy" id="7209"/>
    <lineage>
        <taxon>Eukaryota</taxon>
        <taxon>Metazoa</taxon>
        <taxon>Ecdysozoa</taxon>
        <taxon>Nematoda</taxon>
        <taxon>Chromadorea</taxon>
        <taxon>Rhabditida</taxon>
        <taxon>Spirurina</taxon>
        <taxon>Spiruromorpha</taxon>
        <taxon>Filarioidea</taxon>
        <taxon>Onchocercidae</taxon>
        <taxon>Loa</taxon>
    </lineage>
</organism>
<evidence type="ECO:0000313" key="1">
    <source>
        <dbReference type="EMBL" id="EFO26580.1"/>
    </source>
</evidence>